<evidence type="ECO:0000256" key="3">
    <source>
        <dbReference type="ARBA" id="ARBA00022679"/>
    </source>
</evidence>
<dbReference type="Proteomes" id="UP000694680">
    <property type="component" value="Chromosome 5"/>
</dbReference>
<dbReference type="GO" id="GO:0050684">
    <property type="term" value="P:regulation of mRNA processing"/>
    <property type="evidence" value="ECO:0007669"/>
    <property type="project" value="TreeGrafter"/>
</dbReference>
<dbReference type="FunFam" id="3.30.200.20:FF:000163">
    <property type="entry name" value="SRSF protein kinase 2 isoform X1"/>
    <property type="match status" value="1"/>
</dbReference>
<evidence type="ECO:0000256" key="2">
    <source>
        <dbReference type="ARBA" id="ARBA00022527"/>
    </source>
</evidence>
<dbReference type="InterPro" id="IPR008271">
    <property type="entry name" value="Ser/Thr_kinase_AS"/>
</dbReference>
<dbReference type="InterPro" id="IPR051334">
    <property type="entry name" value="SRPK"/>
</dbReference>
<dbReference type="InterPro" id="IPR011009">
    <property type="entry name" value="Kinase-like_dom_sf"/>
</dbReference>
<evidence type="ECO:0000256" key="6">
    <source>
        <dbReference type="ARBA" id="ARBA00022840"/>
    </source>
</evidence>
<organism evidence="12 13">
    <name type="scientific">Gouania willdenowi</name>
    <name type="common">Blunt-snouted clingfish</name>
    <name type="synonym">Lepadogaster willdenowi</name>
    <dbReference type="NCBI Taxonomy" id="441366"/>
    <lineage>
        <taxon>Eukaryota</taxon>
        <taxon>Metazoa</taxon>
        <taxon>Chordata</taxon>
        <taxon>Craniata</taxon>
        <taxon>Vertebrata</taxon>
        <taxon>Euteleostomi</taxon>
        <taxon>Actinopterygii</taxon>
        <taxon>Neopterygii</taxon>
        <taxon>Teleostei</taxon>
        <taxon>Neoteleostei</taxon>
        <taxon>Acanthomorphata</taxon>
        <taxon>Ovalentaria</taxon>
        <taxon>Blenniimorphae</taxon>
        <taxon>Blenniiformes</taxon>
        <taxon>Gobiesocoidei</taxon>
        <taxon>Gobiesocidae</taxon>
        <taxon>Gobiesocinae</taxon>
        <taxon>Gouania</taxon>
    </lineage>
</organism>
<dbReference type="PROSITE" id="PS50011">
    <property type="entry name" value="PROTEIN_KINASE_DOM"/>
    <property type="match status" value="1"/>
</dbReference>
<dbReference type="PROSITE" id="PS00108">
    <property type="entry name" value="PROTEIN_KINASE_ST"/>
    <property type="match status" value="1"/>
</dbReference>
<accession>A0A8C5D6H6</accession>
<dbReference type="FunFam" id="1.10.510.10:FF:000275">
    <property type="entry name" value="SRSF protein kinase 2 isoform X3"/>
    <property type="match status" value="1"/>
</dbReference>
<gene>
    <name evidence="12" type="primary">LOC114463745</name>
</gene>
<evidence type="ECO:0000256" key="10">
    <source>
        <dbReference type="RuleBase" id="RU000304"/>
    </source>
</evidence>
<dbReference type="PANTHER" id="PTHR47634:SF20">
    <property type="entry name" value="SRSF PROTEIN KINASE 3"/>
    <property type="match status" value="1"/>
</dbReference>
<dbReference type="GO" id="GO:0005524">
    <property type="term" value="F:ATP binding"/>
    <property type="evidence" value="ECO:0007669"/>
    <property type="project" value="UniProtKB-UniRule"/>
</dbReference>
<proteinExistence type="inferred from homology"/>
<evidence type="ECO:0000313" key="12">
    <source>
        <dbReference type="Ensembl" id="ENSGWIP00000002217.1"/>
    </source>
</evidence>
<feature type="binding site" evidence="9">
    <location>
        <position position="108"/>
    </location>
    <ligand>
        <name>ATP</name>
        <dbReference type="ChEBI" id="CHEBI:30616"/>
    </ligand>
</feature>
<dbReference type="InterPro" id="IPR000719">
    <property type="entry name" value="Prot_kinase_dom"/>
</dbReference>
<dbReference type="InterPro" id="IPR017441">
    <property type="entry name" value="Protein_kinase_ATP_BS"/>
</dbReference>
<dbReference type="EC" id="2.7.11.1" evidence="1"/>
<dbReference type="GO" id="GO:0005634">
    <property type="term" value="C:nucleus"/>
    <property type="evidence" value="ECO:0007669"/>
    <property type="project" value="TreeGrafter"/>
</dbReference>
<reference evidence="12" key="2">
    <citation type="submission" date="2025-08" db="UniProtKB">
        <authorList>
            <consortium name="Ensembl"/>
        </authorList>
    </citation>
    <scope>IDENTIFICATION</scope>
</reference>
<dbReference type="SUPFAM" id="SSF56112">
    <property type="entry name" value="Protein kinase-like (PK-like)"/>
    <property type="match status" value="1"/>
</dbReference>
<dbReference type="Gene3D" id="3.30.200.20">
    <property type="entry name" value="Phosphorylase Kinase, domain 1"/>
    <property type="match status" value="1"/>
</dbReference>
<reference evidence="12" key="3">
    <citation type="submission" date="2025-09" db="UniProtKB">
        <authorList>
            <consortium name="Ensembl"/>
        </authorList>
    </citation>
    <scope>IDENTIFICATION</scope>
</reference>
<comment type="catalytic activity">
    <reaction evidence="8">
        <text>L-seryl-[protein] + ATP = O-phospho-L-seryl-[protein] + ADP + H(+)</text>
        <dbReference type="Rhea" id="RHEA:17989"/>
        <dbReference type="Rhea" id="RHEA-COMP:9863"/>
        <dbReference type="Rhea" id="RHEA-COMP:11604"/>
        <dbReference type="ChEBI" id="CHEBI:15378"/>
        <dbReference type="ChEBI" id="CHEBI:29999"/>
        <dbReference type="ChEBI" id="CHEBI:30616"/>
        <dbReference type="ChEBI" id="CHEBI:83421"/>
        <dbReference type="ChEBI" id="CHEBI:456216"/>
        <dbReference type="EC" id="2.7.11.1"/>
    </reaction>
</comment>
<keyword evidence="6 9" id="KW-0067">ATP-binding</keyword>
<name>A0A8C5D6H6_GOUWI</name>
<keyword evidence="3" id="KW-0808">Transferase</keyword>
<feature type="domain" description="Protein kinase" evidence="11">
    <location>
        <begin position="79"/>
        <end position="436"/>
    </location>
</feature>
<evidence type="ECO:0000313" key="13">
    <source>
        <dbReference type="Proteomes" id="UP000694680"/>
    </source>
</evidence>
<dbReference type="PROSITE" id="PS00107">
    <property type="entry name" value="PROTEIN_KINASE_ATP"/>
    <property type="match status" value="1"/>
</dbReference>
<dbReference type="GO" id="GO:0000245">
    <property type="term" value="P:spliceosomal complex assembly"/>
    <property type="evidence" value="ECO:0007669"/>
    <property type="project" value="TreeGrafter"/>
</dbReference>
<comment type="similarity">
    <text evidence="10">Belongs to the protein kinase superfamily.</text>
</comment>
<dbReference type="Pfam" id="PF00069">
    <property type="entry name" value="Pkinase"/>
    <property type="match status" value="2"/>
</dbReference>
<dbReference type="AlphaFoldDB" id="A0A8C5D6H6"/>
<keyword evidence="2 10" id="KW-0723">Serine/threonine-protein kinase</keyword>
<dbReference type="Ensembl" id="ENSGWIT00000002382.1">
    <property type="protein sequence ID" value="ENSGWIP00000002217.1"/>
    <property type="gene ID" value="ENSGWIG00000001151.1"/>
</dbReference>
<evidence type="ECO:0000256" key="5">
    <source>
        <dbReference type="ARBA" id="ARBA00022777"/>
    </source>
</evidence>
<dbReference type="GO" id="GO:0035556">
    <property type="term" value="P:intracellular signal transduction"/>
    <property type="evidence" value="ECO:0007669"/>
    <property type="project" value="TreeGrafter"/>
</dbReference>
<evidence type="ECO:0000256" key="8">
    <source>
        <dbReference type="ARBA" id="ARBA00048679"/>
    </source>
</evidence>
<evidence type="ECO:0000256" key="9">
    <source>
        <dbReference type="PROSITE-ProRule" id="PRU10141"/>
    </source>
</evidence>
<keyword evidence="13" id="KW-1185">Reference proteome</keyword>
<keyword evidence="5" id="KW-0418">Kinase</keyword>
<keyword evidence="4 9" id="KW-0547">Nucleotide-binding</keyword>
<dbReference type="GO" id="GO:0004674">
    <property type="term" value="F:protein serine/threonine kinase activity"/>
    <property type="evidence" value="ECO:0007669"/>
    <property type="project" value="UniProtKB-KW"/>
</dbReference>
<evidence type="ECO:0000259" key="11">
    <source>
        <dbReference type="PROSITE" id="PS50011"/>
    </source>
</evidence>
<sequence length="438" mass="49680">MYSCINNVSFHQFISNVTYALLLFLSGSKSLPPSVGPLCVVRLKHEGTQIWNGLISIFSSFPPGGYYPVEIGDIFADRYQVIKKLGWGHFSTVWLCWDMETRRFVALKVVKSAQMFTETALDEIKLLKCVRQSDPKDLKRERIVQLVDDFRISGVNGEHVCMVLEVLGHQLLSWIIKSNYAGLPLPCVKSVLTQVLQGLDYLHTKCKIIHTDIKPENILLRVDERYIQRLAGDTKLWQLPGSPAACDLTSAGKTGSDDSDVLPDLLKAQNADKIIIKIADLGNACWVDKHFSEDIQTCQYRSIEVLIGADYDTPADIWSTACMAFELATGDYLFDPQSGATYTREEDHIAHIIELLGPLPTKFALSGRNSKRYFNHKGELRHISKLKPWSLTEILQDKYEWPRHEAFWFSSFLSTMLELLPERRATAAQCLKHPWITS</sequence>
<reference evidence="12" key="1">
    <citation type="submission" date="2020-06" db="EMBL/GenBank/DDBJ databases">
        <authorList>
            <consortium name="Wellcome Sanger Institute Data Sharing"/>
        </authorList>
    </citation>
    <scope>NUCLEOTIDE SEQUENCE [LARGE SCALE GENOMIC DNA]</scope>
</reference>
<dbReference type="Gene3D" id="1.10.510.10">
    <property type="entry name" value="Transferase(Phosphotransferase) domain 1"/>
    <property type="match status" value="1"/>
</dbReference>
<comment type="catalytic activity">
    <reaction evidence="7">
        <text>L-threonyl-[protein] + ATP = O-phospho-L-threonyl-[protein] + ADP + H(+)</text>
        <dbReference type="Rhea" id="RHEA:46608"/>
        <dbReference type="Rhea" id="RHEA-COMP:11060"/>
        <dbReference type="Rhea" id="RHEA-COMP:11605"/>
        <dbReference type="ChEBI" id="CHEBI:15378"/>
        <dbReference type="ChEBI" id="CHEBI:30013"/>
        <dbReference type="ChEBI" id="CHEBI:30616"/>
        <dbReference type="ChEBI" id="CHEBI:61977"/>
        <dbReference type="ChEBI" id="CHEBI:456216"/>
        <dbReference type="EC" id="2.7.11.1"/>
    </reaction>
</comment>
<dbReference type="GO" id="GO:0005737">
    <property type="term" value="C:cytoplasm"/>
    <property type="evidence" value="ECO:0007669"/>
    <property type="project" value="TreeGrafter"/>
</dbReference>
<protein>
    <recommendedName>
        <fullName evidence="1">non-specific serine/threonine protein kinase</fullName>
        <ecNumber evidence="1">2.7.11.1</ecNumber>
    </recommendedName>
</protein>
<dbReference type="SMART" id="SM00220">
    <property type="entry name" value="S_TKc"/>
    <property type="match status" value="1"/>
</dbReference>
<evidence type="ECO:0000256" key="1">
    <source>
        <dbReference type="ARBA" id="ARBA00012513"/>
    </source>
</evidence>
<evidence type="ECO:0000256" key="7">
    <source>
        <dbReference type="ARBA" id="ARBA00047899"/>
    </source>
</evidence>
<evidence type="ECO:0000256" key="4">
    <source>
        <dbReference type="ARBA" id="ARBA00022741"/>
    </source>
</evidence>
<dbReference type="PANTHER" id="PTHR47634">
    <property type="entry name" value="PROTEIN KINASE DOMAIN-CONTAINING PROTEIN-RELATED"/>
    <property type="match status" value="1"/>
</dbReference>